<keyword evidence="1" id="KW-0472">Membrane</keyword>
<evidence type="ECO:0000313" key="2">
    <source>
        <dbReference type="EMBL" id="AKV01668.1"/>
    </source>
</evidence>
<name>A0A0K1Q7E8_9BACT</name>
<feature type="transmembrane region" description="Helical" evidence="1">
    <location>
        <begin position="294"/>
        <end position="313"/>
    </location>
</feature>
<keyword evidence="1" id="KW-0812">Transmembrane</keyword>
<evidence type="ECO:0008006" key="4">
    <source>
        <dbReference type="Google" id="ProtNLM"/>
    </source>
</evidence>
<reference evidence="2 3" key="1">
    <citation type="submission" date="2015-08" db="EMBL/GenBank/DDBJ databases">
        <authorList>
            <person name="Babu N.S."/>
            <person name="Beckwith C.J."/>
            <person name="Beseler K.G."/>
            <person name="Brison A."/>
            <person name="Carone J.V."/>
            <person name="Caskin T.P."/>
            <person name="Diamond M."/>
            <person name="Durham M.E."/>
            <person name="Foxe J.M."/>
            <person name="Go M."/>
            <person name="Henderson B.A."/>
            <person name="Jones I.B."/>
            <person name="McGettigan J.A."/>
            <person name="Micheletti S.J."/>
            <person name="Nasrallah M.E."/>
            <person name="Ortiz D."/>
            <person name="Piller C.R."/>
            <person name="Privatt S.R."/>
            <person name="Schneider S.L."/>
            <person name="Sharp S."/>
            <person name="Smith T.C."/>
            <person name="Stanton J.D."/>
            <person name="Ullery H.E."/>
            <person name="Wilson R.J."/>
            <person name="Serrano M.G."/>
            <person name="Buck G."/>
            <person name="Lee V."/>
            <person name="Wang Y."/>
            <person name="Carvalho R."/>
            <person name="Voegtly L."/>
            <person name="Shi R."/>
            <person name="Duckworth R."/>
            <person name="Johnson A."/>
            <person name="Loviza R."/>
            <person name="Walstead R."/>
            <person name="Shah Z."/>
            <person name="Kiflezghi M."/>
            <person name="Wade K."/>
            <person name="Ball S.L."/>
            <person name="Bradley K.W."/>
            <person name="Asai D.J."/>
            <person name="Bowman C.A."/>
            <person name="Russell D.A."/>
            <person name="Pope W.H."/>
            <person name="Jacobs-Sera D."/>
            <person name="Hendrix R.W."/>
            <person name="Hatfull G.F."/>
        </authorList>
    </citation>
    <scope>NUCLEOTIDE SEQUENCE [LARGE SCALE GENOMIC DNA]</scope>
    <source>
        <strain evidence="2 3">DSM 27648</strain>
    </source>
</reference>
<dbReference type="PANTHER" id="PTHR36844:SF1">
    <property type="entry name" value="PROTEASE PRSW"/>
    <property type="match status" value="1"/>
</dbReference>
<evidence type="ECO:0000313" key="3">
    <source>
        <dbReference type="Proteomes" id="UP000064967"/>
    </source>
</evidence>
<dbReference type="KEGG" id="llu:AKJ09_08331"/>
<sequence>MRRSRLLYTHRGEPRVVLPALVALAVTLLVGFAVVRASRKAPTAEARAKAMAHEGDFGAAEAACIGLLRERPSIPLVLELVNIHGMARQIDELRERLPDPSKLPSLSKGSRAMSDEALDAFLVHDLPPEVSLAGRYWLGVARHNVPDDVLVAIEQGASHEPPLPWHNRLLARALPPDKAEDAATYFEREGLAFADHAEDVSAAIAIWIRLAAWDQVRTRLADPRIAERTDPELKYQLAVHDRDWRSAARWLAIASKPKPSRASLVLAATAALAWMVFCFRLGKMGERPRFKLPMYLVAFVLGVVSVVPTMLLIAVEEATLRLVETGDAARDVIYFVFGVGLREEASKLLLFLPLLPVLRKWGNKLDVLVCGALVGLGFAAEENLGYLASGNLQTGLGRFLTANFFHMAMTGILATALDDFLADRERYASDFSRVSVMVVALHGAYDFLLSHDEFGGGYMAMAVFVFLAKLFLDAVDVARRRVDRGVSILQTFVLALAIVTGVGFVYAASLVGPAHAAVAMGGGLLGEAIIVFVFVRTLRTM</sequence>
<feature type="transmembrane region" description="Helical" evidence="1">
    <location>
        <begin position="487"/>
        <end position="508"/>
    </location>
</feature>
<feature type="transmembrane region" description="Helical" evidence="1">
    <location>
        <begin position="262"/>
        <end position="282"/>
    </location>
</feature>
<keyword evidence="1" id="KW-1133">Transmembrane helix</keyword>
<keyword evidence="3" id="KW-1185">Reference proteome</keyword>
<dbReference type="EMBL" id="CP012333">
    <property type="protein sequence ID" value="AKV01668.1"/>
    <property type="molecule type" value="Genomic_DNA"/>
</dbReference>
<organism evidence="2 3">
    <name type="scientific">Labilithrix luteola</name>
    <dbReference type="NCBI Taxonomy" id="1391654"/>
    <lineage>
        <taxon>Bacteria</taxon>
        <taxon>Pseudomonadati</taxon>
        <taxon>Myxococcota</taxon>
        <taxon>Polyangia</taxon>
        <taxon>Polyangiales</taxon>
        <taxon>Labilitrichaceae</taxon>
        <taxon>Labilithrix</taxon>
    </lineage>
</organism>
<dbReference type="PANTHER" id="PTHR36844">
    <property type="entry name" value="PROTEASE PRSW"/>
    <property type="match status" value="1"/>
</dbReference>
<dbReference type="GO" id="GO:0008233">
    <property type="term" value="F:peptidase activity"/>
    <property type="evidence" value="ECO:0007669"/>
    <property type="project" value="InterPro"/>
</dbReference>
<dbReference type="Pfam" id="PF13367">
    <property type="entry name" value="PrsW-protease"/>
    <property type="match status" value="1"/>
</dbReference>
<feature type="transmembrane region" description="Helical" evidence="1">
    <location>
        <begin position="514"/>
        <end position="535"/>
    </location>
</feature>
<evidence type="ECO:0000256" key="1">
    <source>
        <dbReference type="SAM" id="Phobius"/>
    </source>
</evidence>
<dbReference type="Proteomes" id="UP000064967">
    <property type="component" value="Chromosome"/>
</dbReference>
<dbReference type="OrthoDB" id="9785431at2"/>
<gene>
    <name evidence="2" type="ORF">AKJ09_08331</name>
</gene>
<proteinExistence type="predicted"/>
<accession>A0A0K1Q7E8</accession>
<dbReference type="STRING" id="1391654.AKJ09_08331"/>
<feature type="transmembrane region" description="Helical" evidence="1">
    <location>
        <begin position="457"/>
        <end position="475"/>
    </location>
</feature>
<dbReference type="AlphaFoldDB" id="A0A0K1Q7E8"/>
<feature type="transmembrane region" description="Helical" evidence="1">
    <location>
        <begin position="400"/>
        <end position="422"/>
    </location>
</feature>
<protein>
    <recommendedName>
        <fullName evidence="4">PrsW family intramembrane metalloprotease</fullName>
    </recommendedName>
</protein>
<dbReference type="RefSeq" id="WP_146652726.1">
    <property type="nucleotide sequence ID" value="NZ_CP012333.1"/>
</dbReference>
<dbReference type="InterPro" id="IPR026898">
    <property type="entry name" value="PrsW"/>
</dbReference>